<evidence type="ECO:0000256" key="3">
    <source>
        <dbReference type="ARBA" id="ARBA00022679"/>
    </source>
</evidence>
<evidence type="ECO:0000256" key="2">
    <source>
        <dbReference type="ARBA" id="ARBA00022603"/>
    </source>
</evidence>
<keyword evidence="2" id="KW-0489">Methyltransferase</keyword>
<comment type="catalytic activity">
    <reaction evidence="5">
        <text>a 2'-deoxyadenosine in DNA + S-adenosyl-L-methionine = an N(6)-methyl-2'-deoxyadenosine in DNA + S-adenosyl-L-homocysteine + H(+)</text>
        <dbReference type="Rhea" id="RHEA:15197"/>
        <dbReference type="Rhea" id="RHEA-COMP:12418"/>
        <dbReference type="Rhea" id="RHEA-COMP:12419"/>
        <dbReference type="ChEBI" id="CHEBI:15378"/>
        <dbReference type="ChEBI" id="CHEBI:57856"/>
        <dbReference type="ChEBI" id="CHEBI:59789"/>
        <dbReference type="ChEBI" id="CHEBI:90615"/>
        <dbReference type="ChEBI" id="CHEBI:90616"/>
        <dbReference type="EC" id="2.1.1.72"/>
    </reaction>
</comment>
<dbReference type="PRINTS" id="PR00507">
    <property type="entry name" value="N12N6MTFRASE"/>
</dbReference>
<dbReference type="REBASE" id="29051">
    <property type="entry name" value="PdaDORF50P"/>
</dbReference>
<reference evidence="7" key="1">
    <citation type="submission" date="2009-11" db="EMBL/GenBank/DDBJ databases">
        <title>Identification of virulence genes in Photobacterium damselae subsp. damselae by Supression Subtractive hybridization: damselysin toxin is encoded on a large conjugative plasmid.</title>
        <authorList>
            <person name="Rivas A.J."/>
            <person name="Lemos M.L."/>
            <person name="Osorio C.R."/>
        </authorList>
    </citation>
    <scope>NUCLEOTIDE SEQUENCE [LARGE SCALE GENOMIC DNA]</scope>
    <source>
        <strain evidence="7">RM71</strain>
        <plasmid evidence="7">pPHDD1</plasmid>
    </source>
</reference>
<protein>
    <recommendedName>
        <fullName evidence="1">site-specific DNA-methyltransferase (adenine-specific)</fullName>
        <ecNumber evidence="1">2.1.1.72</ecNumber>
    </recommendedName>
</protein>
<name>E4WLA1_PHODD</name>
<gene>
    <name evidence="7" type="primary">orf50</name>
</gene>
<dbReference type="RefSeq" id="WP_013404497.1">
    <property type="nucleotide sequence ID" value="NC_014653.1"/>
</dbReference>
<accession>E4WLA1</accession>
<evidence type="ECO:0000256" key="5">
    <source>
        <dbReference type="ARBA" id="ARBA00047942"/>
    </source>
</evidence>
<feature type="domain" description="Type II methyltransferase M.TaqI-like" evidence="6">
    <location>
        <begin position="424"/>
        <end position="669"/>
    </location>
</feature>
<dbReference type="InterPro" id="IPR029063">
    <property type="entry name" value="SAM-dependent_MTases_sf"/>
</dbReference>
<dbReference type="InterPro" id="IPR050953">
    <property type="entry name" value="N4_N6_ade-DNA_methylase"/>
</dbReference>
<dbReference type="GO" id="GO:0009007">
    <property type="term" value="F:site-specific DNA-methyltransferase (adenine-specific) activity"/>
    <property type="evidence" value="ECO:0007669"/>
    <property type="project" value="UniProtKB-EC"/>
</dbReference>
<dbReference type="PANTHER" id="PTHR33841:SF4">
    <property type="entry name" value="RESTRICTION MODIFICATION SYSTEM DNA SPECIFICITY DOMAIN"/>
    <property type="match status" value="1"/>
</dbReference>
<dbReference type="Pfam" id="PF07669">
    <property type="entry name" value="Eco57I"/>
    <property type="match status" value="1"/>
</dbReference>
<dbReference type="InterPro" id="IPR002052">
    <property type="entry name" value="DNA_methylase_N6_adenine_CS"/>
</dbReference>
<dbReference type="EMBL" id="FN597600">
    <property type="protein sequence ID" value="CBX86819.1"/>
    <property type="molecule type" value="Genomic_DNA"/>
</dbReference>
<evidence type="ECO:0000259" key="6">
    <source>
        <dbReference type="Pfam" id="PF07669"/>
    </source>
</evidence>
<evidence type="ECO:0000313" key="7">
    <source>
        <dbReference type="EMBL" id="CBX86819.1"/>
    </source>
</evidence>
<evidence type="ECO:0000256" key="4">
    <source>
        <dbReference type="ARBA" id="ARBA00022691"/>
    </source>
</evidence>
<keyword evidence="3" id="KW-0808">Transferase</keyword>
<dbReference type="EC" id="2.1.1.72" evidence="1"/>
<dbReference type="Gene3D" id="3.40.50.150">
    <property type="entry name" value="Vaccinia Virus protein VP39"/>
    <property type="match status" value="1"/>
</dbReference>
<dbReference type="PANTHER" id="PTHR33841">
    <property type="entry name" value="DNA METHYLTRANSFERASE YEEA-RELATED"/>
    <property type="match status" value="1"/>
</dbReference>
<dbReference type="AlphaFoldDB" id="E4WLA1"/>
<keyword evidence="7" id="KW-0614">Plasmid</keyword>
<dbReference type="GO" id="GO:0032259">
    <property type="term" value="P:methylation"/>
    <property type="evidence" value="ECO:0007669"/>
    <property type="project" value="UniProtKB-KW"/>
</dbReference>
<proteinExistence type="predicted"/>
<dbReference type="PROSITE" id="PS00092">
    <property type="entry name" value="N6_MTASE"/>
    <property type="match status" value="1"/>
</dbReference>
<dbReference type="SUPFAM" id="SSF53335">
    <property type="entry name" value="S-adenosyl-L-methionine-dependent methyltransferases"/>
    <property type="match status" value="1"/>
</dbReference>
<dbReference type="GO" id="GO:0003676">
    <property type="term" value="F:nucleic acid binding"/>
    <property type="evidence" value="ECO:0007669"/>
    <property type="project" value="InterPro"/>
</dbReference>
<dbReference type="GO" id="GO:0006304">
    <property type="term" value="P:DNA modification"/>
    <property type="evidence" value="ECO:0007669"/>
    <property type="project" value="InterPro"/>
</dbReference>
<dbReference type="InterPro" id="IPR011639">
    <property type="entry name" value="MethylTrfase_TaqI-like_dom"/>
</dbReference>
<keyword evidence="4" id="KW-0949">S-adenosyl-L-methionine</keyword>
<evidence type="ECO:0000256" key="1">
    <source>
        <dbReference type="ARBA" id="ARBA00011900"/>
    </source>
</evidence>
<sequence length="1050" mass="120061">MYTELYEQLKERSKNCALEEELRIAWTTTFASVGIEFHAERDKNDLVRNQVIIELKNKGNFKGRTSSPDFKNAVYDRLDKYIKRRAKAEGLNQEEYTGIATDGDHIVFCFIKDDNITHQGLMPLSEASVAKVLKALQNNKRRALTKQNLIEDFGHTSSAGRRLMTALSKELSLHFNDNKNNKIKMLFKEWQTLFGQVSGLTSEHIKKISKQIGFETPKMKDENLSGSLFVIHTYNALVMKLLGAELVSYLDLTQYKDFCGNLASLSDEELLKTIEIDIEKSQLFETVGIKGFVEEAIFSWYLDATDYVDRKEIIKSLKEALVQMSLYRFDDLTSARSKDVLKGFYQALVPDVLRKSLGEFYTPDWLVTDTLQRATNGSWLDKKVLDPTCGSGSFLLQVIGKKRKEAEAAGLNAEETVDIILQTVWGFDLNPLAVQAARVNFLIAISDLVIQCKAMNVELPILLADSVYSPAKNPKSNEKIVEYRIGSTTANLLITIPSDLAFNRIKLNSVFEIMGECVDNDQEFNDVEALLIRRKTLSKEQANEWKEPLEATYNKVLDLHRKNWNGIWFKIIRNFFWSATAGQFDLIIGNPPWVRWSALPIDYREKVKPTCEEYEIFSESKFHGGNELDISGMITYTTSDKWLKYGGQLVFVITQTHFQSPSSQGFRSFKINDKAYLRPTFVEDLKNLKPFPDAANKTVIVGFEKEQDQTNPYPVPYYVWQARKGFKKTLNEHQSADMVLQGIIRHKMEANPVDEFRSPWAVMEIGEFAKTKKIRGKSEWISGRKGVTADLNGIYMVEIHDVDSKRNLVQIKTRPEAGKKDIGPAKLFWIEPDLLYPMVKGAADFSAYKFTPKHSLYHLIPNTGITKQFLLDAEDHLENDLRETYNYLKAYEDLLLDRSTYKARLNKYAFYHIYNVGSYSFAPYKVMWAEQSGTFKAAVCSSKEVPLMGKRPYVPDHKVYFVDCESKEVAHYICGLLNCSLVKHYIESHTISIQVSNIFKHLELPKFDNTCKDSVRLAALSESLHSTEDDNAFKEMLTESNGLAIDILSR</sequence>
<organism evidence="7">
    <name type="scientific">Photobacterium damselae subsp. damselae</name>
    <name type="common">Listonella damsela</name>
    <dbReference type="NCBI Taxonomy" id="85581"/>
    <lineage>
        <taxon>Bacteria</taxon>
        <taxon>Pseudomonadati</taxon>
        <taxon>Pseudomonadota</taxon>
        <taxon>Gammaproteobacteria</taxon>
        <taxon>Vibrionales</taxon>
        <taxon>Vibrionaceae</taxon>
        <taxon>Photobacterium</taxon>
    </lineage>
</organism>
<geneLocation type="plasmid" evidence="7">
    <name>pPHDD1</name>
</geneLocation>